<dbReference type="InterPro" id="IPR000182">
    <property type="entry name" value="GNAT_dom"/>
</dbReference>
<evidence type="ECO:0000259" key="1">
    <source>
        <dbReference type="PROSITE" id="PS51186"/>
    </source>
</evidence>
<dbReference type="Pfam" id="PF13302">
    <property type="entry name" value="Acetyltransf_3"/>
    <property type="match status" value="1"/>
</dbReference>
<keyword evidence="2" id="KW-0808">Transferase</keyword>
<evidence type="ECO:0000313" key="3">
    <source>
        <dbReference type="Proteomes" id="UP001589607"/>
    </source>
</evidence>
<accession>A0ABV5GIX8</accession>
<comment type="caution">
    <text evidence="2">The sequence shown here is derived from an EMBL/GenBank/DDBJ whole genome shotgun (WGS) entry which is preliminary data.</text>
</comment>
<organism evidence="2 3">
    <name type="scientific">Flavobacterium jumunjinense</name>
    <dbReference type="NCBI Taxonomy" id="998845"/>
    <lineage>
        <taxon>Bacteria</taxon>
        <taxon>Pseudomonadati</taxon>
        <taxon>Bacteroidota</taxon>
        <taxon>Flavobacteriia</taxon>
        <taxon>Flavobacteriales</taxon>
        <taxon>Flavobacteriaceae</taxon>
        <taxon>Flavobacterium</taxon>
    </lineage>
</organism>
<name>A0ABV5GIX8_9FLAO</name>
<protein>
    <submittedName>
        <fullName evidence="2">GNAT family N-acetyltransferase</fullName>
        <ecNumber evidence="2">2.3.-.-</ecNumber>
    </submittedName>
</protein>
<dbReference type="InterPro" id="IPR016181">
    <property type="entry name" value="Acyl_CoA_acyltransferase"/>
</dbReference>
<gene>
    <name evidence="2" type="ORF">ACFFVF_02280</name>
</gene>
<dbReference type="PROSITE" id="PS51186">
    <property type="entry name" value="GNAT"/>
    <property type="match status" value="1"/>
</dbReference>
<dbReference type="PANTHER" id="PTHR43610:SF1">
    <property type="entry name" value="N-ACETYLTRANSFERASE DOMAIN-CONTAINING PROTEIN"/>
    <property type="match status" value="1"/>
</dbReference>
<evidence type="ECO:0000313" key="2">
    <source>
        <dbReference type="EMBL" id="MFB9095330.1"/>
    </source>
</evidence>
<dbReference type="EMBL" id="JBHMEY010000006">
    <property type="protein sequence ID" value="MFB9095330.1"/>
    <property type="molecule type" value="Genomic_DNA"/>
</dbReference>
<dbReference type="GO" id="GO:0016746">
    <property type="term" value="F:acyltransferase activity"/>
    <property type="evidence" value="ECO:0007669"/>
    <property type="project" value="UniProtKB-KW"/>
</dbReference>
<reference evidence="2 3" key="1">
    <citation type="submission" date="2024-09" db="EMBL/GenBank/DDBJ databases">
        <authorList>
            <person name="Sun Q."/>
            <person name="Mori K."/>
        </authorList>
    </citation>
    <scope>NUCLEOTIDE SEQUENCE [LARGE SCALE GENOMIC DNA]</scope>
    <source>
        <strain evidence="2 3">CECT 7955</strain>
    </source>
</reference>
<dbReference type="RefSeq" id="WP_236456898.1">
    <property type="nucleotide sequence ID" value="NZ_CBCSGE010000010.1"/>
</dbReference>
<keyword evidence="2" id="KW-0012">Acyltransferase</keyword>
<dbReference type="Gene3D" id="3.40.630.30">
    <property type="match status" value="1"/>
</dbReference>
<dbReference type="Proteomes" id="UP001589607">
    <property type="component" value="Unassembled WGS sequence"/>
</dbReference>
<dbReference type="PANTHER" id="PTHR43610">
    <property type="entry name" value="BLL6696 PROTEIN"/>
    <property type="match status" value="1"/>
</dbReference>
<dbReference type="EC" id="2.3.-.-" evidence="2"/>
<proteinExistence type="predicted"/>
<keyword evidence="3" id="KW-1185">Reference proteome</keyword>
<dbReference type="SUPFAM" id="SSF55729">
    <property type="entry name" value="Acyl-CoA N-acyltransferases (Nat)"/>
    <property type="match status" value="1"/>
</dbReference>
<feature type="domain" description="N-acetyltransferase" evidence="1">
    <location>
        <begin position="12"/>
        <end position="168"/>
    </location>
</feature>
<sequence>MNLQPTLTNHLITLRPLVETDFDALYNVASDKLIWEQHPNNDRYQKSVFKEFFAIALASKGAFVIIDNKSNSIIGSSRYYEYDSEKKQLVIGYTFIARSYWGTNYNRALKELMMNYAFQFVDVIHFHVGKTNFRSLKAMEKLGGEIIGHVVSTTGVVGNPIYEIKKEKKFNLQNSYFTAKT</sequence>